<evidence type="ECO:0000256" key="1">
    <source>
        <dbReference type="ARBA" id="ARBA00003408"/>
    </source>
</evidence>
<dbReference type="InterPro" id="IPR048279">
    <property type="entry name" value="MdtK-like"/>
</dbReference>
<keyword evidence="10" id="KW-0406">Ion transport</keyword>
<feature type="transmembrane region" description="Helical" evidence="13">
    <location>
        <begin position="359"/>
        <end position="380"/>
    </location>
</feature>
<evidence type="ECO:0000256" key="5">
    <source>
        <dbReference type="ARBA" id="ARBA00022448"/>
    </source>
</evidence>
<evidence type="ECO:0000256" key="3">
    <source>
        <dbReference type="ARBA" id="ARBA00010199"/>
    </source>
</evidence>
<dbReference type="Proteomes" id="UP000589521">
    <property type="component" value="Unassembled WGS sequence"/>
</dbReference>
<keyword evidence="9 13" id="KW-1133">Transmembrane helix</keyword>
<feature type="transmembrane region" description="Helical" evidence="13">
    <location>
        <begin position="133"/>
        <end position="150"/>
    </location>
</feature>
<dbReference type="InterPro" id="IPR002528">
    <property type="entry name" value="MATE_fam"/>
</dbReference>
<evidence type="ECO:0000256" key="11">
    <source>
        <dbReference type="ARBA" id="ARBA00023136"/>
    </source>
</evidence>
<dbReference type="GO" id="GO:0005886">
    <property type="term" value="C:plasma membrane"/>
    <property type="evidence" value="ECO:0007669"/>
    <property type="project" value="UniProtKB-SubCell"/>
</dbReference>
<evidence type="ECO:0000256" key="4">
    <source>
        <dbReference type="ARBA" id="ARBA00020268"/>
    </source>
</evidence>
<keyword evidence="8 13" id="KW-0812">Transmembrane</keyword>
<sequence length="446" mass="49532">MRPTDSNIEKVKVFFQIFLPILVYQMANFSASFVDTMMTGQYGTLDLAGVAMATSIWHPLFTLVTGTISALVPIIGHHLGQGQREKVVRDVWQFIYLSLILAILFLIIIGFGAPLLLESLGLQIEVLKVGKDYLHFMLLGILPLLLFSVFRSFFDALGLTKLSMYLMLLLLPFNAFFNYLLIYGIGPLPELGGAGAGLGTSLAYWALLVVVVGVMLWHPQIKSYGVLKPQGLYFPAFKEGWLLGLPIGGAVFVESAIFATVGFFMARFSSEVIASHQAAMNFSNLMYAFPLSISMAMAIIISYERGGKRQADVLAYSRIGRLIAILFAGVTLTFLYVFRDQVAALYGKDPEFIRLSSNFLVYALFFQFADALVSPVQGILRGYKDTSYPFVIGLISYWGIALPLGYLLDRVFQLGPDAYWIGLNIGLWACAFLLPWRMAAVQKREL</sequence>
<dbReference type="Pfam" id="PF01554">
    <property type="entry name" value="MatE"/>
    <property type="match status" value="2"/>
</dbReference>
<dbReference type="GO" id="GO:0015297">
    <property type="term" value="F:antiporter activity"/>
    <property type="evidence" value="ECO:0007669"/>
    <property type="project" value="UniProtKB-KW"/>
</dbReference>
<reference evidence="14 15" key="1">
    <citation type="submission" date="2020-07" db="EMBL/GenBank/DDBJ databases">
        <title>MOT database genomes.</title>
        <authorList>
            <person name="Joseph S."/>
            <person name="Aduse-Opoku J."/>
            <person name="Hashim A."/>
            <person name="Wade W."/>
            <person name="Curtis M."/>
        </authorList>
    </citation>
    <scope>NUCLEOTIDE SEQUENCE [LARGE SCALE GENOMIC DNA]</scope>
    <source>
        <strain evidence="14 15">STR</strain>
    </source>
</reference>
<dbReference type="GO" id="GO:0042910">
    <property type="term" value="F:xenobiotic transmembrane transporter activity"/>
    <property type="evidence" value="ECO:0007669"/>
    <property type="project" value="InterPro"/>
</dbReference>
<dbReference type="NCBIfam" id="TIGR00797">
    <property type="entry name" value="matE"/>
    <property type="match status" value="1"/>
</dbReference>
<dbReference type="RefSeq" id="WP_179925118.1">
    <property type="nucleotide sequence ID" value="NZ_JACBXX010000104.1"/>
</dbReference>
<gene>
    <name evidence="14" type="ORF">HZY94_04120</name>
</gene>
<comment type="caution">
    <text evidence="14">The sequence shown here is derived from an EMBL/GenBank/DDBJ whole genome shotgun (WGS) entry which is preliminary data.</text>
</comment>
<dbReference type="EMBL" id="JACBXX010000104">
    <property type="protein sequence ID" value="NYS96366.1"/>
    <property type="molecule type" value="Genomic_DNA"/>
</dbReference>
<evidence type="ECO:0000256" key="6">
    <source>
        <dbReference type="ARBA" id="ARBA00022449"/>
    </source>
</evidence>
<dbReference type="CDD" id="cd13131">
    <property type="entry name" value="MATE_NorM_like"/>
    <property type="match status" value="1"/>
</dbReference>
<organism evidence="14 15">
    <name type="scientific">Streptococcus danieliae</name>
    <dbReference type="NCBI Taxonomy" id="747656"/>
    <lineage>
        <taxon>Bacteria</taxon>
        <taxon>Bacillati</taxon>
        <taxon>Bacillota</taxon>
        <taxon>Bacilli</taxon>
        <taxon>Lactobacillales</taxon>
        <taxon>Streptococcaceae</taxon>
        <taxon>Streptococcus</taxon>
    </lineage>
</organism>
<feature type="transmembrane region" description="Helical" evidence="13">
    <location>
        <begin position="418"/>
        <end position="436"/>
    </location>
</feature>
<comment type="similarity">
    <text evidence="3">Belongs to the multi antimicrobial extrusion (MATE) (TC 2.A.66.1) family.</text>
</comment>
<dbReference type="GO" id="GO:0006811">
    <property type="term" value="P:monoatomic ion transport"/>
    <property type="evidence" value="ECO:0007669"/>
    <property type="project" value="UniProtKB-KW"/>
</dbReference>
<feature type="transmembrane region" description="Helical" evidence="13">
    <location>
        <begin position="91"/>
        <end position="113"/>
    </location>
</feature>
<evidence type="ECO:0000313" key="15">
    <source>
        <dbReference type="Proteomes" id="UP000589521"/>
    </source>
</evidence>
<feature type="transmembrane region" description="Helical" evidence="13">
    <location>
        <begin position="56"/>
        <end position="79"/>
    </location>
</feature>
<keyword evidence="7" id="KW-1003">Cell membrane</keyword>
<feature type="transmembrane region" description="Helical" evidence="13">
    <location>
        <begin position="162"/>
        <end position="182"/>
    </location>
</feature>
<keyword evidence="11 13" id="KW-0472">Membrane</keyword>
<name>A0A7Z0M634_9STRE</name>
<dbReference type="AlphaFoldDB" id="A0A7Z0M634"/>
<proteinExistence type="inferred from homology"/>
<dbReference type="PIRSF" id="PIRSF006603">
    <property type="entry name" value="DinF"/>
    <property type="match status" value="1"/>
</dbReference>
<accession>A0A7Z0M634</accession>
<protein>
    <recommendedName>
        <fullName evidence="4">Probable multidrug resistance protein NorM</fullName>
    </recommendedName>
    <alternativeName>
        <fullName evidence="12">Multidrug-efflux transporter</fullName>
    </alternativeName>
</protein>
<dbReference type="PANTHER" id="PTHR43298">
    <property type="entry name" value="MULTIDRUG RESISTANCE PROTEIN NORM-RELATED"/>
    <property type="match status" value="1"/>
</dbReference>
<feature type="transmembrane region" description="Helical" evidence="13">
    <location>
        <begin position="202"/>
        <end position="219"/>
    </location>
</feature>
<evidence type="ECO:0000313" key="14">
    <source>
        <dbReference type="EMBL" id="NYS96366.1"/>
    </source>
</evidence>
<evidence type="ECO:0000256" key="12">
    <source>
        <dbReference type="ARBA" id="ARBA00031636"/>
    </source>
</evidence>
<feature type="transmembrane region" description="Helical" evidence="13">
    <location>
        <begin position="240"/>
        <end position="265"/>
    </location>
</feature>
<feature type="transmembrane region" description="Helical" evidence="13">
    <location>
        <begin position="387"/>
        <end position="406"/>
    </location>
</feature>
<feature type="transmembrane region" description="Helical" evidence="13">
    <location>
        <begin position="315"/>
        <end position="339"/>
    </location>
</feature>
<dbReference type="InterPro" id="IPR050222">
    <property type="entry name" value="MATE_MdtK"/>
</dbReference>
<evidence type="ECO:0000256" key="9">
    <source>
        <dbReference type="ARBA" id="ARBA00022989"/>
    </source>
</evidence>
<keyword evidence="6" id="KW-0050">Antiport</keyword>
<dbReference type="PANTHER" id="PTHR43298:SF2">
    <property type="entry name" value="FMN_FAD EXPORTER YEEO-RELATED"/>
    <property type="match status" value="1"/>
</dbReference>
<evidence type="ECO:0000256" key="8">
    <source>
        <dbReference type="ARBA" id="ARBA00022692"/>
    </source>
</evidence>
<comment type="function">
    <text evidence="1">Multidrug efflux pump.</text>
</comment>
<feature type="transmembrane region" description="Helical" evidence="13">
    <location>
        <begin position="285"/>
        <end position="303"/>
    </location>
</feature>
<evidence type="ECO:0000256" key="10">
    <source>
        <dbReference type="ARBA" id="ARBA00023065"/>
    </source>
</evidence>
<evidence type="ECO:0000256" key="13">
    <source>
        <dbReference type="SAM" id="Phobius"/>
    </source>
</evidence>
<comment type="subcellular location">
    <subcellularLocation>
        <location evidence="2">Cell membrane</location>
        <topology evidence="2">Multi-pass membrane protein</topology>
    </subcellularLocation>
</comment>
<evidence type="ECO:0000256" key="7">
    <source>
        <dbReference type="ARBA" id="ARBA00022475"/>
    </source>
</evidence>
<keyword evidence="5" id="KW-0813">Transport</keyword>
<evidence type="ECO:0000256" key="2">
    <source>
        <dbReference type="ARBA" id="ARBA00004651"/>
    </source>
</evidence>